<evidence type="ECO:0000256" key="1">
    <source>
        <dbReference type="ARBA" id="ARBA00022679"/>
    </source>
</evidence>
<dbReference type="AlphaFoldDB" id="A0A1Y6B518"/>
<dbReference type="InterPro" id="IPR050832">
    <property type="entry name" value="Bact_Acetyltransf"/>
</dbReference>
<dbReference type="STRING" id="560819.SAMN05428998_10164"/>
<dbReference type="Gene3D" id="3.90.70.10">
    <property type="entry name" value="Cysteine proteinases"/>
    <property type="match status" value="1"/>
</dbReference>
<keyword evidence="4" id="KW-0687">Ribonucleoprotein</keyword>
<dbReference type="PANTHER" id="PTHR43877:SF2">
    <property type="entry name" value="AMINOALKYLPHOSPHONATE N-ACETYLTRANSFERASE-RELATED"/>
    <property type="match status" value="1"/>
</dbReference>
<dbReference type="Pfam" id="PF00583">
    <property type="entry name" value="Acetyltransf_1"/>
    <property type="match status" value="1"/>
</dbReference>
<protein>
    <submittedName>
        <fullName evidence="4">Ribosomal protein S18 acetylase RimI</fullName>
    </submittedName>
</protein>
<feature type="domain" description="N-acetyltransferase" evidence="3">
    <location>
        <begin position="30"/>
        <end position="176"/>
    </location>
</feature>
<dbReference type="Pfam" id="PF11814">
    <property type="entry name" value="DUF3335"/>
    <property type="match status" value="1"/>
</dbReference>
<gene>
    <name evidence="4" type="ORF">SAMN05428998_10164</name>
</gene>
<dbReference type="GO" id="GO:0016747">
    <property type="term" value="F:acyltransferase activity, transferring groups other than amino-acyl groups"/>
    <property type="evidence" value="ECO:0007669"/>
    <property type="project" value="InterPro"/>
</dbReference>
<evidence type="ECO:0000313" key="4">
    <source>
        <dbReference type="EMBL" id="SME88174.1"/>
    </source>
</evidence>
<reference evidence="4 5" key="1">
    <citation type="submission" date="2017-04" db="EMBL/GenBank/DDBJ databases">
        <authorList>
            <person name="Afonso C.L."/>
            <person name="Miller P.J."/>
            <person name="Scott M.A."/>
            <person name="Spackman E."/>
            <person name="Goraichik I."/>
            <person name="Dimitrov K.M."/>
            <person name="Suarez D.L."/>
            <person name="Swayne D.E."/>
        </authorList>
    </citation>
    <scope>NUCLEOTIDE SEQUENCE [LARGE SCALE GENOMIC DNA]</scope>
    <source>
        <strain evidence="4 5">USBA 355</strain>
    </source>
</reference>
<dbReference type="Proteomes" id="UP000192917">
    <property type="component" value="Unassembled WGS sequence"/>
</dbReference>
<keyword evidence="1" id="KW-0808">Transferase</keyword>
<dbReference type="EMBL" id="FWZX01000001">
    <property type="protein sequence ID" value="SME88174.1"/>
    <property type="molecule type" value="Genomic_DNA"/>
</dbReference>
<dbReference type="GO" id="GO:0005840">
    <property type="term" value="C:ribosome"/>
    <property type="evidence" value="ECO:0007669"/>
    <property type="project" value="UniProtKB-KW"/>
</dbReference>
<accession>A0A1Y6B518</accession>
<organism evidence="4 5">
    <name type="scientific">Tistlia consotensis USBA 355</name>
    <dbReference type="NCBI Taxonomy" id="560819"/>
    <lineage>
        <taxon>Bacteria</taxon>
        <taxon>Pseudomonadati</taxon>
        <taxon>Pseudomonadota</taxon>
        <taxon>Alphaproteobacteria</taxon>
        <taxon>Rhodospirillales</taxon>
        <taxon>Rhodovibrionaceae</taxon>
        <taxon>Tistlia</taxon>
    </lineage>
</organism>
<dbReference type="Gene3D" id="3.40.630.30">
    <property type="match status" value="1"/>
</dbReference>
<dbReference type="InterPro" id="IPR021770">
    <property type="entry name" value="DUF3335"/>
</dbReference>
<proteinExistence type="predicted"/>
<name>A0A1Y6B518_9PROT</name>
<evidence type="ECO:0000256" key="2">
    <source>
        <dbReference type="ARBA" id="ARBA00023315"/>
    </source>
</evidence>
<dbReference type="SUPFAM" id="SSF55729">
    <property type="entry name" value="Acyl-CoA N-acyltransferases (Nat)"/>
    <property type="match status" value="1"/>
</dbReference>
<keyword evidence="4" id="KW-0689">Ribosomal protein</keyword>
<keyword evidence="5" id="KW-1185">Reference proteome</keyword>
<dbReference type="RefSeq" id="WP_218822757.1">
    <property type="nucleotide sequence ID" value="NZ_FWZX01000001.1"/>
</dbReference>
<evidence type="ECO:0000313" key="5">
    <source>
        <dbReference type="Proteomes" id="UP000192917"/>
    </source>
</evidence>
<keyword evidence="2" id="KW-0012">Acyltransferase</keyword>
<dbReference type="InterPro" id="IPR016181">
    <property type="entry name" value="Acyl_CoA_acyltransferase"/>
</dbReference>
<sequence length="400" mass="43575">MISESVLTSLSPVPAPASAPEAAAESAAALVVRPATLADVDALVALENRCFDSDRLSRRSFHHLLTRGHAALSLAERDGRLLGYALVLFHGQTALARLYSLAVAQEARGQGVARRLLTVAEADALAEGCAVLRLEVRADNAPAIALYRDAGYRRFAVVPDYYEDHEPAERMEKILTRGAGKARDVPYVPQSLDFTCGPASLMMAMAALDPESPRDRSSELRLWRESTLVFMTSGHGGCGAYGLSLAAWKRGFDLRVFITDKGPPFLDSVRSEDKKEVMRLVHQDFVAEALLAGIPVEERGLSANELADFVEAGAVPVVLISSYRIYGEKYPHWVTVTGADHRFLYIHDPFVDVDQGKTATDCIHVPIARAEFDRMARYGSARLRAAVVLTGRRRTAGEAA</sequence>
<dbReference type="PANTHER" id="PTHR43877">
    <property type="entry name" value="AMINOALKYLPHOSPHONATE N-ACETYLTRANSFERASE-RELATED-RELATED"/>
    <property type="match status" value="1"/>
</dbReference>
<dbReference type="PROSITE" id="PS51186">
    <property type="entry name" value="GNAT"/>
    <property type="match status" value="1"/>
</dbReference>
<evidence type="ECO:0000259" key="3">
    <source>
        <dbReference type="PROSITE" id="PS51186"/>
    </source>
</evidence>
<dbReference type="InterPro" id="IPR000182">
    <property type="entry name" value="GNAT_dom"/>
</dbReference>
<dbReference type="CDD" id="cd04301">
    <property type="entry name" value="NAT_SF"/>
    <property type="match status" value="1"/>
</dbReference>